<proteinExistence type="predicted"/>
<organism evidence="2">
    <name type="scientific">uncultured Nocardioidaceae bacterium</name>
    <dbReference type="NCBI Taxonomy" id="253824"/>
    <lineage>
        <taxon>Bacteria</taxon>
        <taxon>Bacillati</taxon>
        <taxon>Actinomycetota</taxon>
        <taxon>Actinomycetes</taxon>
        <taxon>Propionibacteriales</taxon>
        <taxon>Nocardioidaceae</taxon>
        <taxon>environmental samples</taxon>
    </lineage>
</organism>
<gene>
    <name evidence="2" type="ORF">AVDCRST_MAG36-1894</name>
</gene>
<protein>
    <recommendedName>
        <fullName evidence="1">Peptidase S24/S26A/S26B/S26C domain-containing protein</fullName>
    </recommendedName>
</protein>
<dbReference type="Gene3D" id="2.10.109.10">
    <property type="entry name" value="Umud Fragment, subunit A"/>
    <property type="match status" value="1"/>
</dbReference>
<reference evidence="2" key="1">
    <citation type="submission" date="2020-02" db="EMBL/GenBank/DDBJ databases">
        <authorList>
            <person name="Meier V. D."/>
        </authorList>
    </citation>
    <scope>NUCLEOTIDE SEQUENCE</scope>
    <source>
        <strain evidence="2">AVDCRST_MAG36</strain>
    </source>
</reference>
<dbReference type="InterPro" id="IPR015927">
    <property type="entry name" value="Peptidase_S24_S26A/B/C"/>
</dbReference>
<dbReference type="EMBL" id="CADCUH010000129">
    <property type="protein sequence ID" value="CAA9349950.1"/>
    <property type="molecule type" value="Genomic_DNA"/>
</dbReference>
<dbReference type="Pfam" id="PF00717">
    <property type="entry name" value="Peptidase_S24"/>
    <property type="match status" value="1"/>
</dbReference>
<dbReference type="InterPro" id="IPR036286">
    <property type="entry name" value="LexA/Signal_pep-like_sf"/>
</dbReference>
<evidence type="ECO:0000259" key="1">
    <source>
        <dbReference type="Pfam" id="PF00717"/>
    </source>
</evidence>
<dbReference type="CDD" id="cd06462">
    <property type="entry name" value="Peptidase_S24_S26"/>
    <property type="match status" value="1"/>
</dbReference>
<name>A0A6J4M663_9ACTN</name>
<dbReference type="SUPFAM" id="SSF51306">
    <property type="entry name" value="LexA/Signal peptidase"/>
    <property type="match status" value="1"/>
</dbReference>
<evidence type="ECO:0000313" key="2">
    <source>
        <dbReference type="EMBL" id="CAA9349950.1"/>
    </source>
</evidence>
<dbReference type="AlphaFoldDB" id="A0A6J4M663"/>
<sequence length="104" mass="11269">MPTLLRPGLARVHGRSMEPTLREGDLLLVLHGARPRVGGLAVVRLPGGVVAVKRVVHREPGGWWVERDNPREGVDSWRVGAVPDADVVARVLARVRRAPPARGA</sequence>
<feature type="domain" description="Peptidase S24/S26A/S26B/S26C" evidence="1">
    <location>
        <begin position="9"/>
        <end position="71"/>
    </location>
</feature>
<accession>A0A6J4M663</accession>